<dbReference type="InterPro" id="IPR000073">
    <property type="entry name" value="AB_hydrolase_1"/>
</dbReference>
<evidence type="ECO:0000256" key="1">
    <source>
        <dbReference type="ARBA" id="ARBA00022801"/>
    </source>
</evidence>
<organism evidence="3 4">
    <name type="scientific">Gleimia hominis</name>
    <dbReference type="NCBI Taxonomy" id="595468"/>
    <lineage>
        <taxon>Bacteria</taxon>
        <taxon>Bacillati</taxon>
        <taxon>Actinomycetota</taxon>
        <taxon>Actinomycetes</taxon>
        <taxon>Actinomycetales</taxon>
        <taxon>Actinomycetaceae</taxon>
        <taxon>Gleimia</taxon>
    </lineage>
</organism>
<keyword evidence="1 3" id="KW-0378">Hydrolase</keyword>
<keyword evidence="4" id="KW-1185">Reference proteome</keyword>
<dbReference type="PRINTS" id="PR00111">
    <property type="entry name" value="ABHYDROLASE"/>
</dbReference>
<dbReference type="InterPro" id="IPR029058">
    <property type="entry name" value="AB_hydrolase_fold"/>
</dbReference>
<dbReference type="PRINTS" id="PR00412">
    <property type="entry name" value="EPOXHYDRLASE"/>
</dbReference>
<proteinExistence type="predicted"/>
<gene>
    <name evidence="3" type="ORF">QS713_00925</name>
</gene>
<dbReference type="SUPFAM" id="SSF53474">
    <property type="entry name" value="alpha/beta-Hydrolases"/>
    <property type="match status" value="1"/>
</dbReference>
<evidence type="ECO:0000259" key="2">
    <source>
        <dbReference type="Pfam" id="PF00561"/>
    </source>
</evidence>
<dbReference type="InterPro" id="IPR000639">
    <property type="entry name" value="Epox_hydrolase-like"/>
</dbReference>
<dbReference type="Pfam" id="PF00561">
    <property type="entry name" value="Abhydrolase_1"/>
    <property type="match status" value="1"/>
</dbReference>
<protein>
    <submittedName>
        <fullName evidence="3">Alpha/beta hydrolase</fullName>
    </submittedName>
</protein>
<dbReference type="GO" id="GO:0016787">
    <property type="term" value="F:hydrolase activity"/>
    <property type="evidence" value="ECO:0007669"/>
    <property type="project" value="UniProtKB-KW"/>
</dbReference>
<accession>A0ABU3I8C4</accession>
<evidence type="ECO:0000313" key="4">
    <source>
        <dbReference type="Proteomes" id="UP001247542"/>
    </source>
</evidence>
<dbReference type="Proteomes" id="UP001247542">
    <property type="component" value="Unassembled WGS sequence"/>
</dbReference>
<evidence type="ECO:0000313" key="3">
    <source>
        <dbReference type="EMBL" id="MDT3766634.1"/>
    </source>
</evidence>
<feature type="domain" description="AB hydrolase-1" evidence="2">
    <location>
        <begin position="40"/>
        <end position="192"/>
    </location>
</feature>
<dbReference type="PANTHER" id="PTHR43329">
    <property type="entry name" value="EPOXIDE HYDROLASE"/>
    <property type="match status" value="1"/>
</dbReference>
<name>A0ABU3I8C4_9ACTO</name>
<dbReference type="Gene3D" id="3.40.50.1820">
    <property type="entry name" value="alpha/beta hydrolase"/>
    <property type="match status" value="1"/>
</dbReference>
<dbReference type="RefSeq" id="WP_313271694.1">
    <property type="nucleotide sequence ID" value="NZ_JASXSX010000001.1"/>
</dbReference>
<sequence length="292" mass="31896">MSNTMGRSLLMPSGPWSHRTVNAAGVNFHVAIHGPEDGTPVLLLHSFPRTWLSWKHTLVSLGDANWRAIAMDLRGFGNSDLQPHGQDPLRMSADISAVISALGYTNAHVIGAGLGGILGWILASTTPKRVRSLMSVCSPHPLCATTLNHPPAVMKLLALTRAPYLNRALLKSGRLIDMGAQTLCAPGSHFPLDPYHYAFSRPFAAETALEATIRAHALTHKTRSRIDTTIDRPVSTVMAREDPLHTRAAYLRDQQWVQDPIQTFEVPGGHYATEEAPAEVTKAVFKHLEPYA</sequence>
<comment type="caution">
    <text evidence="3">The sequence shown here is derived from an EMBL/GenBank/DDBJ whole genome shotgun (WGS) entry which is preliminary data.</text>
</comment>
<dbReference type="EMBL" id="JASXSX010000001">
    <property type="protein sequence ID" value="MDT3766634.1"/>
    <property type="molecule type" value="Genomic_DNA"/>
</dbReference>
<reference evidence="3 4" key="1">
    <citation type="submission" date="2023-06" db="EMBL/GenBank/DDBJ databases">
        <title>Draft genome sequence of Gleimia hominis type strain CCUG 57540T.</title>
        <authorList>
            <person name="Salva-Serra F."/>
            <person name="Cardew S."/>
            <person name="Jensie Markopoulos S."/>
            <person name="Ohlen M."/>
            <person name="Inganas E."/>
            <person name="Svensson-Stadler L."/>
            <person name="Moore E.R.B."/>
        </authorList>
    </citation>
    <scope>NUCLEOTIDE SEQUENCE [LARGE SCALE GENOMIC DNA]</scope>
    <source>
        <strain evidence="3 4">CCUG 57540</strain>
    </source>
</reference>